<dbReference type="EC" id="2.7.4.9" evidence="2 10"/>
<dbReference type="InterPro" id="IPR018094">
    <property type="entry name" value="Thymidylate_kinase"/>
</dbReference>
<keyword evidence="7 10" id="KW-0418">Kinase</keyword>
<evidence type="ECO:0000259" key="11">
    <source>
        <dbReference type="Pfam" id="PF02223"/>
    </source>
</evidence>
<accession>A0A520KQW2</accession>
<protein>
    <recommendedName>
        <fullName evidence="3 10">Probable thymidylate kinase</fullName>
        <ecNumber evidence="2 10">2.7.4.9</ecNumber>
    </recommendedName>
    <alternativeName>
        <fullName evidence="9 10">dTMP kinase</fullName>
    </alternativeName>
</protein>
<dbReference type="GO" id="GO:0005737">
    <property type="term" value="C:cytoplasm"/>
    <property type="evidence" value="ECO:0007669"/>
    <property type="project" value="TreeGrafter"/>
</dbReference>
<evidence type="ECO:0000256" key="2">
    <source>
        <dbReference type="ARBA" id="ARBA00012980"/>
    </source>
</evidence>
<keyword evidence="6 10" id="KW-0547">Nucleotide-binding</keyword>
<dbReference type="CDD" id="cd01672">
    <property type="entry name" value="TMPK"/>
    <property type="match status" value="1"/>
</dbReference>
<name>A0A520KQW2_METT2</name>
<proteinExistence type="inferred from homology"/>
<dbReference type="SUPFAM" id="SSF52540">
    <property type="entry name" value="P-loop containing nucleoside triphosphate hydrolases"/>
    <property type="match status" value="1"/>
</dbReference>
<evidence type="ECO:0000313" key="13">
    <source>
        <dbReference type="Proteomes" id="UP000317158"/>
    </source>
</evidence>
<dbReference type="PANTHER" id="PTHR10344">
    <property type="entry name" value="THYMIDYLATE KINASE"/>
    <property type="match status" value="1"/>
</dbReference>
<dbReference type="PANTHER" id="PTHR10344:SF1">
    <property type="entry name" value="THYMIDYLATE KINASE"/>
    <property type="match status" value="1"/>
</dbReference>
<dbReference type="GO" id="GO:0006227">
    <property type="term" value="P:dUDP biosynthetic process"/>
    <property type="evidence" value="ECO:0007669"/>
    <property type="project" value="TreeGrafter"/>
</dbReference>
<dbReference type="Gene3D" id="3.40.50.300">
    <property type="entry name" value="P-loop containing nucleotide triphosphate hydrolases"/>
    <property type="match status" value="1"/>
</dbReference>
<keyword evidence="4 10" id="KW-0808">Transferase</keyword>
<dbReference type="InterPro" id="IPR039430">
    <property type="entry name" value="Thymidylate_kin-like_dom"/>
</dbReference>
<evidence type="ECO:0000256" key="3">
    <source>
        <dbReference type="ARBA" id="ARBA00013355"/>
    </source>
</evidence>
<evidence type="ECO:0000256" key="4">
    <source>
        <dbReference type="ARBA" id="ARBA00022679"/>
    </source>
</evidence>
<feature type="domain" description="Thymidylate kinase-like" evidence="11">
    <location>
        <begin position="25"/>
        <end position="217"/>
    </location>
</feature>
<evidence type="ECO:0000256" key="7">
    <source>
        <dbReference type="ARBA" id="ARBA00022777"/>
    </source>
</evidence>
<keyword evidence="5 10" id="KW-0545">Nucleotide biosynthesis</keyword>
<keyword evidence="8 10" id="KW-0067">ATP-binding</keyword>
<dbReference type="GO" id="GO:0006235">
    <property type="term" value="P:dTTP biosynthetic process"/>
    <property type="evidence" value="ECO:0007669"/>
    <property type="project" value="UniProtKB-UniRule"/>
</dbReference>
<reference evidence="12 13" key="1">
    <citation type="journal article" date="2019" name="Nat. Microbiol.">
        <title>Wide diversity of methane and short-chain alkane metabolisms in uncultured archaea.</title>
        <authorList>
            <person name="Borrel G."/>
            <person name="Adam P.S."/>
            <person name="McKay L.J."/>
            <person name="Chen L.X."/>
            <person name="Sierra-Garcia I.N."/>
            <person name="Sieber C.M."/>
            <person name="Letourneur Q."/>
            <person name="Ghozlane A."/>
            <person name="Andersen G.L."/>
            <person name="Li W.J."/>
            <person name="Hallam S.J."/>
            <person name="Muyzer G."/>
            <person name="de Oliveira V.M."/>
            <person name="Inskeep W.P."/>
            <person name="Banfield J.F."/>
            <person name="Gribaldo S."/>
        </authorList>
    </citation>
    <scope>NUCLEOTIDE SEQUENCE [LARGE SCALE GENOMIC DNA]</scope>
    <source>
        <strain evidence="12">NM1a</strain>
    </source>
</reference>
<evidence type="ECO:0000256" key="6">
    <source>
        <dbReference type="ARBA" id="ARBA00022741"/>
    </source>
</evidence>
<dbReference type="GO" id="GO:0006233">
    <property type="term" value="P:dTDP biosynthetic process"/>
    <property type="evidence" value="ECO:0007669"/>
    <property type="project" value="InterPro"/>
</dbReference>
<dbReference type="EMBL" id="RXIF01000012">
    <property type="protein sequence ID" value="RZN63918.1"/>
    <property type="molecule type" value="Genomic_DNA"/>
</dbReference>
<evidence type="ECO:0000313" key="12">
    <source>
        <dbReference type="EMBL" id="RZN63918.1"/>
    </source>
</evidence>
<dbReference type="Proteomes" id="UP000317158">
    <property type="component" value="Unassembled WGS sequence"/>
</dbReference>
<dbReference type="HAMAP" id="MF_00165">
    <property type="entry name" value="Thymidylate_kinase"/>
    <property type="match status" value="1"/>
</dbReference>
<organism evidence="12 13">
    <name type="scientific">Methanoliparum thermophilum</name>
    <dbReference type="NCBI Taxonomy" id="2491083"/>
    <lineage>
        <taxon>Archaea</taxon>
        <taxon>Methanobacteriati</taxon>
        <taxon>Methanobacteriota</taxon>
        <taxon>Candidatus Methanoliparia</taxon>
        <taxon>Candidatus Methanoliparales</taxon>
        <taxon>Candidatus Methanoliparaceae</taxon>
        <taxon>Candidatus Methanoliparum</taxon>
    </lineage>
</organism>
<gene>
    <name evidence="10" type="primary">tmk</name>
    <name evidence="12" type="ORF">EF806_06730</name>
</gene>
<evidence type="ECO:0000256" key="9">
    <source>
        <dbReference type="ARBA" id="ARBA00029962"/>
    </source>
</evidence>
<dbReference type="GO" id="GO:0004798">
    <property type="term" value="F:dTMP kinase activity"/>
    <property type="evidence" value="ECO:0007669"/>
    <property type="project" value="UniProtKB-UniRule"/>
</dbReference>
<evidence type="ECO:0000256" key="8">
    <source>
        <dbReference type="ARBA" id="ARBA00022840"/>
    </source>
</evidence>
<comment type="catalytic activity">
    <reaction evidence="10">
        <text>dTMP + ATP = dTDP + ADP</text>
        <dbReference type="Rhea" id="RHEA:13517"/>
        <dbReference type="ChEBI" id="CHEBI:30616"/>
        <dbReference type="ChEBI" id="CHEBI:58369"/>
        <dbReference type="ChEBI" id="CHEBI:63528"/>
        <dbReference type="ChEBI" id="CHEBI:456216"/>
        <dbReference type="EC" id="2.7.4.9"/>
    </reaction>
</comment>
<dbReference type="InterPro" id="IPR027417">
    <property type="entry name" value="P-loop_NTPase"/>
</dbReference>
<sequence>MRFYGNGIPYLKDDKIYNDGKLIVIEGADGSGRSTHIGFLIYWLGINGYATANVGLRRSNLVSNELSKAKEGNTLGRLTYELFYATDFADQLENVIIPNLKAGAIVLADRYIFTLIARGVARGLEREWLEEIYGIALVPDLIFYLDVDPQILVERNFEEKGRLDYWESGLDIGLSDNIFDSFMAYQEKIRNEFHFMAEKYGFIKVNGNRSVEDVQKDLRNKIVHFLQINDKNNNTNKKSFSFKNIFKKIDFIQK</sequence>
<comment type="caution">
    <text evidence="10">Lacks conserved residue(s) required for the propagation of feature annotation.</text>
</comment>
<evidence type="ECO:0000256" key="10">
    <source>
        <dbReference type="HAMAP-Rule" id="MF_00165"/>
    </source>
</evidence>
<dbReference type="Pfam" id="PF02223">
    <property type="entry name" value="Thymidylate_kin"/>
    <property type="match status" value="1"/>
</dbReference>
<dbReference type="AlphaFoldDB" id="A0A520KQW2"/>
<comment type="similarity">
    <text evidence="1 10">Belongs to the thymidylate kinase family.</text>
</comment>
<evidence type="ECO:0000256" key="1">
    <source>
        <dbReference type="ARBA" id="ARBA00009776"/>
    </source>
</evidence>
<evidence type="ECO:0000256" key="5">
    <source>
        <dbReference type="ARBA" id="ARBA00022727"/>
    </source>
</evidence>
<comment type="caution">
    <text evidence="12">The sequence shown here is derived from an EMBL/GenBank/DDBJ whole genome shotgun (WGS) entry which is preliminary data.</text>
</comment>
<dbReference type="GO" id="GO:0005524">
    <property type="term" value="F:ATP binding"/>
    <property type="evidence" value="ECO:0007669"/>
    <property type="project" value="UniProtKB-UniRule"/>
</dbReference>